<name>A0ACC0YR36_9ROSI</name>
<evidence type="ECO:0000313" key="1">
    <source>
        <dbReference type="EMBL" id="KAJ0040044.1"/>
    </source>
</evidence>
<organism evidence="1 2">
    <name type="scientific">Pistacia integerrima</name>
    <dbReference type="NCBI Taxonomy" id="434235"/>
    <lineage>
        <taxon>Eukaryota</taxon>
        <taxon>Viridiplantae</taxon>
        <taxon>Streptophyta</taxon>
        <taxon>Embryophyta</taxon>
        <taxon>Tracheophyta</taxon>
        <taxon>Spermatophyta</taxon>
        <taxon>Magnoliopsida</taxon>
        <taxon>eudicotyledons</taxon>
        <taxon>Gunneridae</taxon>
        <taxon>Pentapetalae</taxon>
        <taxon>rosids</taxon>
        <taxon>malvids</taxon>
        <taxon>Sapindales</taxon>
        <taxon>Anacardiaceae</taxon>
        <taxon>Pistacia</taxon>
    </lineage>
</organism>
<dbReference type="EMBL" id="CM047740">
    <property type="protein sequence ID" value="KAJ0040044.1"/>
    <property type="molecule type" value="Genomic_DNA"/>
</dbReference>
<gene>
    <name evidence="1" type="ORF">Pint_28114</name>
</gene>
<accession>A0ACC0YR36</accession>
<keyword evidence="2" id="KW-1185">Reference proteome</keyword>
<reference evidence="2" key="1">
    <citation type="journal article" date="2023" name="G3 (Bethesda)">
        <title>Genome assembly and association tests identify interacting loci associated with vigor, precocity, and sex in interspecific pistachio rootstocks.</title>
        <authorList>
            <person name="Palmer W."/>
            <person name="Jacygrad E."/>
            <person name="Sagayaradj S."/>
            <person name="Cavanaugh K."/>
            <person name="Han R."/>
            <person name="Bertier L."/>
            <person name="Beede B."/>
            <person name="Kafkas S."/>
            <person name="Golino D."/>
            <person name="Preece J."/>
            <person name="Michelmore R."/>
        </authorList>
    </citation>
    <scope>NUCLEOTIDE SEQUENCE [LARGE SCALE GENOMIC DNA]</scope>
</reference>
<proteinExistence type="predicted"/>
<evidence type="ECO:0000313" key="2">
    <source>
        <dbReference type="Proteomes" id="UP001163603"/>
    </source>
</evidence>
<protein>
    <submittedName>
        <fullName evidence="1">Uncharacterized protein</fullName>
    </submittedName>
</protein>
<sequence>MELKNFDLNLDFVPQKINDFLGEVARTRGRSQRLFMLGDYCKRLEDEVKKIQGFERQLPLCMLILKDAIERVKKELMQCSKPQQRSKTKKFMDLKGDSEEEVERIGLNDSSFNREWMSSAPIWGSDINDDLNQVYSASETNMESEEEDLSAIENPIQVSDDRNREAAFEEESDREVVVEQGKEVSLALATPRRKVSRMKFVYTAEQLLFVPKKARRTWPPELHRLFLDALEHLGGWQAATPKKIKEYMKVEGLTSDEVKSHLQKYRLHVRNSSVTKVNEIWMAHEELTNLSMFRACSPQCLALGRRPEAHHQD</sequence>
<comment type="caution">
    <text evidence="1">The sequence shown here is derived from an EMBL/GenBank/DDBJ whole genome shotgun (WGS) entry which is preliminary data.</text>
</comment>
<dbReference type="Proteomes" id="UP001163603">
    <property type="component" value="Chromosome 5"/>
</dbReference>